<feature type="signal peptide" evidence="1">
    <location>
        <begin position="1"/>
        <end position="17"/>
    </location>
</feature>
<dbReference type="InterPro" id="IPR027372">
    <property type="entry name" value="Phytase-like_dom"/>
</dbReference>
<evidence type="ECO:0000313" key="4">
    <source>
        <dbReference type="Proteomes" id="UP000253370"/>
    </source>
</evidence>
<dbReference type="PROSITE" id="PS51257">
    <property type="entry name" value="PROKAR_LIPOPROTEIN"/>
    <property type="match status" value="1"/>
</dbReference>
<evidence type="ECO:0000313" key="3">
    <source>
        <dbReference type="EMBL" id="RBI83129.1"/>
    </source>
</evidence>
<proteinExistence type="predicted"/>
<gene>
    <name evidence="3" type="ORF">DRV85_16920</name>
</gene>
<protein>
    <submittedName>
        <fullName evidence="3">Esterase-like activity of phytase family protein</fullName>
    </submittedName>
</protein>
<dbReference type="AlphaFoldDB" id="A0A365U588"/>
<evidence type="ECO:0000256" key="1">
    <source>
        <dbReference type="SAM" id="SignalP"/>
    </source>
</evidence>
<dbReference type="Pfam" id="PF13449">
    <property type="entry name" value="Phytase-like"/>
    <property type="match status" value="1"/>
</dbReference>
<dbReference type="InterPro" id="IPR014567">
    <property type="entry name" value="UCP031900"/>
</dbReference>
<dbReference type="OrthoDB" id="9798693at2"/>
<dbReference type="EMBL" id="QNTQ01000021">
    <property type="protein sequence ID" value="RBI83129.1"/>
    <property type="molecule type" value="Genomic_DNA"/>
</dbReference>
<dbReference type="Proteomes" id="UP000253370">
    <property type="component" value="Unassembled WGS sequence"/>
</dbReference>
<dbReference type="RefSeq" id="WP_113290661.1">
    <property type="nucleotide sequence ID" value="NZ_QNTQ01000021.1"/>
</dbReference>
<dbReference type="PIRSF" id="PIRSF031900">
    <property type="entry name" value="UCP031900"/>
    <property type="match status" value="1"/>
</dbReference>
<comment type="caution">
    <text evidence="3">The sequence shown here is derived from an EMBL/GenBank/DDBJ whole genome shotgun (WGS) entry which is preliminary data.</text>
</comment>
<feature type="chain" id="PRO_5017024844" evidence="1">
    <location>
        <begin position="18"/>
        <end position="280"/>
    </location>
</feature>
<reference evidence="3 4" key="1">
    <citation type="submission" date="2018-07" db="EMBL/GenBank/DDBJ databases">
        <title>Rhodosalinus sp. strain E84T genomic sequence and assembly.</title>
        <authorList>
            <person name="Liu Z.-W."/>
            <person name="Lu D.-C."/>
        </authorList>
    </citation>
    <scope>NUCLEOTIDE SEQUENCE [LARGE SCALE GENOMIC DNA]</scope>
    <source>
        <strain evidence="3 4">E84</strain>
    </source>
</reference>
<feature type="domain" description="Phytase-like" evidence="2">
    <location>
        <begin position="39"/>
        <end position="266"/>
    </location>
</feature>
<organism evidence="3 4">
    <name type="scientific">Rhodosalinus halophilus</name>
    <dbReference type="NCBI Taxonomy" id="2259333"/>
    <lineage>
        <taxon>Bacteria</taxon>
        <taxon>Pseudomonadati</taxon>
        <taxon>Pseudomonadota</taxon>
        <taxon>Alphaproteobacteria</taxon>
        <taxon>Rhodobacterales</taxon>
        <taxon>Paracoccaceae</taxon>
        <taxon>Rhodosalinus</taxon>
    </lineage>
</organism>
<dbReference type="SUPFAM" id="SSF101898">
    <property type="entry name" value="NHL repeat"/>
    <property type="match status" value="1"/>
</dbReference>
<keyword evidence="1" id="KW-0732">Signal</keyword>
<sequence length="280" mass="29779">MRRRLAVALSAVNLALAACVVPETAVYLGSASIALDDPRAGGFSGLEIGQEGMRLLAISDRGVLLEARIQREAGRVVGLTGARFTDLPMRAPDAPERSDSEALALGGDLWIAFEGESRVAPYPGTAPLPRHPAFVHLKGNRGLEALAIDAAGRLHTLPEAARGEGFPIYRFDGSAWVEVGTLPKTDGFVPVGADFGPDGRLYVLERTFAGLGFRSRVRRVALGTGRASVETLLTTPVGLHGNLEGLAVWQDSGGRTRLTMIADDNFLALQRSEIVEYALP</sequence>
<accession>A0A365U588</accession>
<name>A0A365U588_9RHOB</name>
<keyword evidence="4" id="KW-1185">Reference proteome</keyword>
<evidence type="ECO:0000259" key="2">
    <source>
        <dbReference type="Pfam" id="PF13449"/>
    </source>
</evidence>